<proteinExistence type="predicted"/>
<accession>A0ACB8R350</accession>
<sequence>VPLFVYAGYKFDSAYPDEGMFRGEVIVKVLRHIYISPEMALIDPTMDSFSLVGSNAEALNIFKITGYHVAYALANILQARHMMSDQDRWTSHDGAFAYSRLFYTALNWFSYAEDDPLVEETLNWLNMYVLAHL</sequence>
<evidence type="ECO:0000313" key="1">
    <source>
        <dbReference type="EMBL" id="KAI0038312.1"/>
    </source>
</evidence>
<dbReference type="Proteomes" id="UP000814033">
    <property type="component" value="Unassembled WGS sequence"/>
</dbReference>
<gene>
    <name evidence="1" type="ORF">FA95DRAFT_1505862</name>
</gene>
<keyword evidence="2" id="KW-1185">Reference proteome</keyword>
<comment type="caution">
    <text evidence="1">The sequence shown here is derived from an EMBL/GenBank/DDBJ whole genome shotgun (WGS) entry which is preliminary data.</text>
</comment>
<name>A0ACB8R350_9AGAM</name>
<dbReference type="EMBL" id="MU276533">
    <property type="protein sequence ID" value="KAI0038312.1"/>
    <property type="molecule type" value="Genomic_DNA"/>
</dbReference>
<evidence type="ECO:0000313" key="2">
    <source>
        <dbReference type="Proteomes" id="UP000814033"/>
    </source>
</evidence>
<feature type="non-terminal residue" evidence="1">
    <location>
        <position position="1"/>
    </location>
</feature>
<organism evidence="1 2">
    <name type="scientific">Auriscalpium vulgare</name>
    <dbReference type="NCBI Taxonomy" id="40419"/>
    <lineage>
        <taxon>Eukaryota</taxon>
        <taxon>Fungi</taxon>
        <taxon>Dikarya</taxon>
        <taxon>Basidiomycota</taxon>
        <taxon>Agaricomycotina</taxon>
        <taxon>Agaricomycetes</taxon>
        <taxon>Russulales</taxon>
        <taxon>Auriscalpiaceae</taxon>
        <taxon>Auriscalpium</taxon>
    </lineage>
</organism>
<reference evidence="1" key="1">
    <citation type="submission" date="2021-02" db="EMBL/GenBank/DDBJ databases">
        <authorList>
            <consortium name="DOE Joint Genome Institute"/>
            <person name="Ahrendt S."/>
            <person name="Looney B.P."/>
            <person name="Miyauchi S."/>
            <person name="Morin E."/>
            <person name="Drula E."/>
            <person name="Courty P.E."/>
            <person name="Chicoki N."/>
            <person name="Fauchery L."/>
            <person name="Kohler A."/>
            <person name="Kuo A."/>
            <person name="Labutti K."/>
            <person name="Pangilinan J."/>
            <person name="Lipzen A."/>
            <person name="Riley R."/>
            <person name="Andreopoulos W."/>
            <person name="He G."/>
            <person name="Johnson J."/>
            <person name="Barry K.W."/>
            <person name="Grigoriev I.V."/>
            <person name="Nagy L."/>
            <person name="Hibbett D."/>
            <person name="Henrissat B."/>
            <person name="Matheny P.B."/>
            <person name="Labbe J."/>
            <person name="Martin F."/>
        </authorList>
    </citation>
    <scope>NUCLEOTIDE SEQUENCE</scope>
    <source>
        <strain evidence="1">FP105234-sp</strain>
    </source>
</reference>
<protein>
    <submittedName>
        <fullName evidence="1">Uncharacterized protein</fullName>
    </submittedName>
</protein>
<reference evidence="1" key="2">
    <citation type="journal article" date="2022" name="New Phytol.">
        <title>Evolutionary transition to the ectomycorrhizal habit in the genomes of a hyperdiverse lineage of mushroom-forming fungi.</title>
        <authorList>
            <person name="Looney B."/>
            <person name="Miyauchi S."/>
            <person name="Morin E."/>
            <person name="Drula E."/>
            <person name="Courty P.E."/>
            <person name="Kohler A."/>
            <person name="Kuo A."/>
            <person name="LaButti K."/>
            <person name="Pangilinan J."/>
            <person name="Lipzen A."/>
            <person name="Riley R."/>
            <person name="Andreopoulos W."/>
            <person name="He G."/>
            <person name="Johnson J."/>
            <person name="Nolan M."/>
            <person name="Tritt A."/>
            <person name="Barry K.W."/>
            <person name="Grigoriev I.V."/>
            <person name="Nagy L.G."/>
            <person name="Hibbett D."/>
            <person name="Henrissat B."/>
            <person name="Matheny P.B."/>
            <person name="Labbe J."/>
            <person name="Martin F.M."/>
        </authorList>
    </citation>
    <scope>NUCLEOTIDE SEQUENCE</scope>
    <source>
        <strain evidence="1">FP105234-sp</strain>
    </source>
</reference>